<name>A0A6M3IDX0_9ZZZZ</name>
<reference evidence="1" key="1">
    <citation type="submission" date="2020-03" db="EMBL/GenBank/DDBJ databases">
        <title>The deep terrestrial virosphere.</title>
        <authorList>
            <person name="Holmfeldt K."/>
            <person name="Nilsson E."/>
            <person name="Simone D."/>
            <person name="Lopez-Fernandez M."/>
            <person name="Wu X."/>
            <person name="de Brujin I."/>
            <person name="Lundin D."/>
            <person name="Andersson A."/>
            <person name="Bertilsson S."/>
            <person name="Dopson M."/>
        </authorList>
    </citation>
    <scope>NUCLEOTIDE SEQUENCE</scope>
    <source>
        <strain evidence="1">MM415B02016</strain>
    </source>
</reference>
<organism evidence="1">
    <name type="scientific">viral metagenome</name>
    <dbReference type="NCBI Taxonomy" id="1070528"/>
    <lineage>
        <taxon>unclassified sequences</taxon>
        <taxon>metagenomes</taxon>
        <taxon>organismal metagenomes</taxon>
    </lineage>
</organism>
<gene>
    <name evidence="1" type="ORF">MM415B02016_0009</name>
</gene>
<dbReference type="AlphaFoldDB" id="A0A6M3IDX0"/>
<evidence type="ECO:0000313" key="1">
    <source>
        <dbReference type="EMBL" id="QJA55661.1"/>
    </source>
</evidence>
<proteinExistence type="predicted"/>
<dbReference type="EMBL" id="MT141171">
    <property type="protein sequence ID" value="QJA55661.1"/>
    <property type="molecule type" value="Genomic_DNA"/>
</dbReference>
<accession>A0A6M3IDX0</accession>
<sequence>MCGKMKCKICGKRIGNPRHNQKYHKGDCQRKAHLLNVKKHRVEHIEYYRKKGREYMRSERGKEVHRKYYNKRYHTDEEFRKREIKKTTIAKKKRDERFKSLSPRKQINLMLKYAKKVLNEA</sequence>
<protein>
    <submittedName>
        <fullName evidence="1">Uncharacterized protein</fullName>
    </submittedName>
</protein>